<dbReference type="InParanoid" id="T1FBA6"/>
<reference evidence="2 4" key="2">
    <citation type="journal article" date="2013" name="Nature">
        <title>Insights into bilaterian evolution from three spiralian genomes.</title>
        <authorList>
            <person name="Simakov O."/>
            <person name="Marletaz F."/>
            <person name="Cho S.J."/>
            <person name="Edsinger-Gonzales E."/>
            <person name="Havlak P."/>
            <person name="Hellsten U."/>
            <person name="Kuo D.H."/>
            <person name="Larsson T."/>
            <person name="Lv J."/>
            <person name="Arendt D."/>
            <person name="Savage R."/>
            <person name="Osoegawa K."/>
            <person name="de Jong P."/>
            <person name="Grimwood J."/>
            <person name="Chapman J.A."/>
            <person name="Shapiro H."/>
            <person name="Aerts A."/>
            <person name="Otillar R.P."/>
            <person name="Terry A.Y."/>
            <person name="Boore J.L."/>
            <person name="Grigoriev I.V."/>
            <person name="Lindberg D.R."/>
            <person name="Seaver E.C."/>
            <person name="Weisblat D.A."/>
            <person name="Putnam N.H."/>
            <person name="Rokhsar D.S."/>
        </authorList>
    </citation>
    <scope>NUCLEOTIDE SEQUENCE</scope>
</reference>
<dbReference type="Gene3D" id="3.90.215.10">
    <property type="entry name" value="Gamma Fibrinogen, chain A, domain 1"/>
    <property type="match status" value="1"/>
</dbReference>
<protein>
    <recommendedName>
        <fullName evidence="1">Apple domain-containing protein</fullName>
    </recommendedName>
</protein>
<dbReference type="HOGENOM" id="CLU_840141_0_0_1"/>
<dbReference type="PROSITE" id="PS50948">
    <property type="entry name" value="PAN"/>
    <property type="match status" value="1"/>
</dbReference>
<dbReference type="InterPro" id="IPR014716">
    <property type="entry name" value="Fibrinogen_a/b/g_C_1"/>
</dbReference>
<dbReference type="EMBL" id="KB097182">
    <property type="protein sequence ID" value="ESN98279.1"/>
    <property type="molecule type" value="Genomic_DNA"/>
</dbReference>
<dbReference type="CTD" id="20206105"/>
<reference evidence="4" key="1">
    <citation type="submission" date="2012-12" db="EMBL/GenBank/DDBJ databases">
        <authorList>
            <person name="Hellsten U."/>
            <person name="Grimwood J."/>
            <person name="Chapman J.A."/>
            <person name="Shapiro H."/>
            <person name="Aerts A."/>
            <person name="Otillar R.P."/>
            <person name="Terry A.Y."/>
            <person name="Boore J.L."/>
            <person name="Simakov O."/>
            <person name="Marletaz F."/>
            <person name="Cho S.-J."/>
            <person name="Edsinger-Gonzales E."/>
            <person name="Havlak P."/>
            <person name="Kuo D.-H."/>
            <person name="Larsson T."/>
            <person name="Lv J."/>
            <person name="Arendt D."/>
            <person name="Savage R."/>
            <person name="Osoegawa K."/>
            <person name="de Jong P."/>
            <person name="Lindberg D.R."/>
            <person name="Seaver E.C."/>
            <person name="Weisblat D.A."/>
            <person name="Putnam N.H."/>
            <person name="Grigoriev I.V."/>
            <person name="Rokhsar D.S."/>
        </authorList>
    </citation>
    <scope>NUCLEOTIDE SEQUENCE</scope>
</reference>
<keyword evidence="4" id="KW-1185">Reference proteome</keyword>
<dbReference type="InterPro" id="IPR036056">
    <property type="entry name" value="Fibrinogen-like_C"/>
</dbReference>
<dbReference type="Pfam" id="PF00147">
    <property type="entry name" value="Fibrinogen_C"/>
    <property type="match status" value="1"/>
</dbReference>
<dbReference type="SMART" id="SM00186">
    <property type="entry name" value="FBG"/>
    <property type="match status" value="1"/>
</dbReference>
<dbReference type="EMBL" id="AMQM01005954">
    <property type="status" value="NOT_ANNOTATED_CDS"/>
    <property type="molecule type" value="Genomic_DNA"/>
</dbReference>
<sequence>MAQSFSPSSFLLTQILNFSNWTTCYQKLQINVDGACCIENTAEKINLTDFIDYNNVLLNGRLDDNMTTALTICTSLCRYRQSSQPVCQGFNLRFDSKTCELFRYKPIYFTRQCGCTYHALKPVDTTDLVFLPTYPYQQLLFGAKFLPSTSKTFLVQLKGSPASRSFNKSWTEFKVGFSVSDLSAPISAKSSTFAASNVGCCAGKSWNAYWLGNELLNKLTNSYTCDLHVFLNANNSKDIHRIAAGKPEFQYSYFQPFKVADERNDYKLSMITHSAGNCTTANGMSVKQGSPFSTYDVDNDSDVNVNCALAYNAGWWYANYIGDLGKCSATNFNTYFPYFLTYYPIPGSTSTYNLFSTQMWLQCF</sequence>
<dbReference type="EnsemblMetazoa" id="HelroT177161">
    <property type="protein sequence ID" value="HelroP177161"/>
    <property type="gene ID" value="HelroG177161"/>
</dbReference>
<dbReference type="RefSeq" id="XP_009023617.1">
    <property type="nucleotide sequence ID" value="XM_009025369.1"/>
</dbReference>
<dbReference type="PANTHER" id="PTHR19143">
    <property type="entry name" value="FIBRINOGEN/TENASCIN/ANGIOPOEITIN"/>
    <property type="match status" value="1"/>
</dbReference>
<evidence type="ECO:0000313" key="3">
    <source>
        <dbReference type="EnsemblMetazoa" id="HelroP177161"/>
    </source>
</evidence>
<dbReference type="STRING" id="6412.T1FBA6"/>
<dbReference type="InterPro" id="IPR003609">
    <property type="entry name" value="Pan_app"/>
</dbReference>
<evidence type="ECO:0000313" key="4">
    <source>
        <dbReference type="Proteomes" id="UP000015101"/>
    </source>
</evidence>
<organism evidence="3 4">
    <name type="scientific">Helobdella robusta</name>
    <name type="common">Californian leech</name>
    <dbReference type="NCBI Taxonomy" id="6412"/>
    <lineage>
        <taxon>Eukaryota</taxon>
        <taxon>Metazoa</taxon>
        <taxon>Spiralia</taxon>
        <taxon>Lophotrochozoa</taxon>
        <taxon>Annelida</taxon>
        <taxon>Clitellata</taxon>
        <taxon>Hirudinea</taxon>
        <taxon>Rhynchobdellida</taxon>
        <taxon>Glossiphoniidae</taxon>
        <taxon>Helobdella</taxon>
    </lineage>
</organism>
<name>T1FBA6_HELRO</name>
<dbReference type="KEGG" id="hro:HELRODRAFT_177161"/>
<proteinExistence type="predicted"/>
<dbReference type="InterPro" id="IPR050373">
    <property type="entry name" value="Fibrinogen_C-term_domain"/>
</dbReference>
<dbReference type="eggNOG" id="KOG2579">
    <property type="taxonomic scope" value="Eukaryota"/>
</dbReference>
<dbReference type="SUPFAM" id="SSF56496">
    <property type="entry name" value="Fibrinogen C-terminal domain-like"/>
    <property type="match status" value="1"/>
</dbReference>
<accession>T1FBA6</accession>
<dbReference type="AlphaFoldDB" id="T1FBA6"/>
<dbReference type="PANTHER" id="PTHR19143:SF462">
    <property type="entry name" value="APPLE DOMAIN-CONTAINING PROTEIN"/>
    <property type="match status" value="1"/>
</dbReference>
<dbReference type="OrthoDB" id="7972392at2759"/>
<evidence type="ECO:0000259" key="1">
    <source>
        <dbReference type="PROSITE" id="PS50948"/>
    </source>
</evidence>
<feature type="domain" description="Apple" evidence="1">
    <location>
        <begin position="37"/>
        <end position="113"/>
    </location>
</feature>
<dbReference type="GeneID" id="20206105"/>
<evidence type="ECO:0000313" key="2">
    <source>
        <dbReference type="EMBL" id="ESN98279.1"/>
    </source>
</evidence>
<gene>
    <name evidence="3" type="primary">20206105</name>
    <name evidence="2" type="ORF">HELRODRAFT_177161</name>
</gene>
<dbReference type="InterPro" id="IPR002181">
    <property type="entry name" value="Fibrinogen_a/b/g_C_dom"/>
</dbReference>
<dbReference type="GO" id="GO:0005615">
    <property type="term" value="C:extracellular space"/>
    <property type="evidence" value="ECO:0000318"/>
    <property type="project" value="GO_Central"/>
</dbReference>
<dbReference type="Proteomes" id="UP000015101">
    <property type="component" value="Unassembled WGS sequence"/>
</dbReference>
<reference evidence="3" key="3">
    <citation type="submission" date="2015-06" db="UniProtKB">
        <authorList>
            <consortium name="EnsemblMetazoa"/>
        </authorList>
    </citation>
    <scope>IDENTIFICATION</scope>
</reference>